<keyword evidence="2" id="KW-0732">Signal</keyword>
<evidence type="ECO:0000313" key="4">
    <source>
        <dbReference type="EMBL" id="SDX90135.1"/>
    </source>
</evidence>
<dbReference type="Gene3D" id="3.40.50.1820">
    <property type="entry name" value="alpha/beta hydrolase"/>
    <property type="match status" value="1"/>
</dbReference>
<sequence length="304" mass="34441">MTKYFILVATMCFTLVGNAQNKTIPLWKKNIPDQKKSSEKEIIEETNIIRISNVQKPTIDIYLASKKLNTKKSVLICPGGGYGILAWNHEGTNFAKWFASKGINAFVLKYRLPGSKSLTKPHLAPLQDAQRAIRIIRKNAKKWKLDENQIGVMGFSAGGHLASTLGTHYNFEAYKKQDKIDKLSAKPNFMGLIYPVISMQDGVTHKGSKKNLLGKTPSKKMVDLFSNELQITEETSPTFLVHSTNDKAVPVKNTMLFFEALLQKNIKTEMHIYPLGGHGYAFAKDMKQLEQWPELFYNWLMNLE</sequence>
<name>A0A1H3FH10_9FLAO</name>
<dbReference type="Pfam" id="PF20434">
    <property type="entry name" value="BD-FAE"/>
    <property type="match status" value="1"/>
</dbReference>
<feature type="signal peptide" evidence="2">
    <location>
        <begin position="1"/>
        <end position="19"/>
    </location>
</feature>
<keyword evidence="5" id="KW-1185">Reference proteome</keyword>
<protein>
    <submittedName>
        <fullName evidence="4">Acetyl esterase/lipase</fullName>
    </submittedName>
</protein>
<organism evidence="4 5">
    <name type="scientific">Lutibacter oricola</name>
    <dbReference type="NCBI Taxonomy" id="762486"/>
    <lineage>
        <taxon>Bacteria</taxon>
        <taxon>Pseudomonadati</taxon>
        <taxon>Bacteroidota</taxon>
        <taxon>Flavobacteriia</taxon>
        <taxon>Flavobacteriales</taxon>
        <taxon>Flavobacteriaceae</taxon>
        <taxon>Lutibacter</taxon>
    </lineage>
</organism>
<dbReference type="OrthoDB" id="9794725at2"/>
<proteinExistence type="predicted"/>
<dbReference type="RefSeq" id="WP_090125629.1">
    <property type="nucleotide sequence ID" value="NZ_FNNJ01000011.1"/>
</dbReference>
<evidence type="ECO:0000259" key="3">
    <source>
        <dbReference type="Pfam" id="PF20434"/>
    </source>
</evidence>
<reference evidence="4 5" key="1">
    <citation type="submission" date="2016-10" db="EMBL/GenBank/DDBJ databases">
        <authorList>
            <person name="de Groot N.N."/>
        </authorList>
    </citation>
    <scope>NUCLEOTIDE SEQUENCE [LARGE SCALE GENOMIC DNA]</scope>
    <source>
        <strain evidence="4 5">DSM 24956</strain>
    </source>
</reference>
<evidence type="ECO:0000313" key="5">
    <source>
        <dbReference type="Proteomes" id="UP000199595"/>
    </source>
</evidence>
<dbReference type="PANTHER" id="PTHR48081:SF6">
    <property type="entry name" value="PEPTIDASE S9 PROLYL OLIGOPEPTIDASE CATALYTIC DOMAIN-CONTAINING PROTEIN"/>
    <property type="match status" value="1"/>
</dbReference>
<feature type="domain" description="BD-FAE-like" evidence="3">
    <location>
        <begin position="59"/>
        <end position="261"/>
    </location>
</feature>
<accession>A0A1H3FH10</accession>
<keyword evidence="1" id="KW-0378">Hydrolase</keyword>
<feature type="chain" id="PRO_5011513099" evidence="2">
    <location>
        <begin position="20"/>
        <end position="304"/>
    </location>
</feature>
<dbReference type="InterPro" id="IPR049492">
    <property type="entry name" value="BD-FAE-like_dom"/>
</dbReference>
<evidence type="ECO:0000256" key="2">
    <source>
        <dbReference type="SAM" id="SignalP"/>
    </source>
</evidence>
<dbReference type="Proteomes" id="UP000199595">
    <property type="component" value="Unassembled WGS sequence"/>
</dbReference>
<evidence type="ECO:0000256" key="1">
    <source>
        <dbReference type="ARBA" id="ARBA00022801"/>
    </source>
</evidence>
<gene>
    <name evidence="4" type="ORF">SAMN05444411_11147</name>
</gene>
<dbReference type="EMBL" id="FNNJ01000011">
    <property type="protein sequence ID" value="SDX90135.1"/>
    <property type="molecule type" value="Genomic_DNA"/>
</dbReference>
<dbReference type="InterPro" id="IPR029058">
    <property type="entry name" value="AB_hydrolase_fold"/>
</dbReference>
<dbReference type="PANTHER" id="PTHR48081">
    <property type="entry name" value="AB HYDROLASE SUPERFAMILY PROTEIN C4A8.06C"/>
    <property type="match status" value="1"/>
</dbReference>
<dbReference type="GO" id="GO:0016787">
    <property type="term" value="F:hydrolase activity"/>
    <property type="evidence" value="ECO:0007669"/>
    <property type="project" value="UniProtKB-KW"/>
</dbReference>
<dbReference type="STRING" id="762486.SAMN05444411_11147"/>
<dbReference type="AlphaFoldDB" id="A0A1H3FH10"/>
<dbReference type="SUPFAM" id="SSF53474">
    <property type="entry name" value="alpha/beta-Hydrolases"/>
    <property type="match status" value="1"/>
</dbReference>
<dbReference type="InterPro" id="IPR050300">
    <property type="entry name" value="GDXG_lipolytic_enzyme"/>
</dbReference>